<dbReference type="Proteomes" id="UP000321635">
    <property type="component" value="Unassembled WGS sequence"/>
</dbReference>
<dbReference type="AlphaFoldDB" id="A0A511XEE7"/>
<dbReference type="EMBL" id="BJYF01000031">
    <property type="protein sequence ID" value="GEN61261.1"/>
    <property type="molecule type" value="Genomic_DNA"/>
</dbReference>
<organism evidence="1 2">
    <name type="scientific">Acetobacter nitrogenifigens DSM 23921 = NBRC 105050</name>
    <dbReference type="NCBI Taxonomy" id="1120919"/>
    <lineage>
        <taxon>Bacteria</taxon>
        <taxon>Pseudomonadati</taxon>
        <taxon>Pseudomonadota</taxon>
        <taxon>Alphaproteobacteria</taxon>
        <taxon>Acetobacterales</taxon>
        <taxon>Acetobacteraceae</taxon>
        <taxon>Acetobacter</taxon>
    </lineage>
</organism>
<keyword evidence="2" id="KW-1185">Reference proteome</keyword>
<gene>
    <name evidence="1" type="ORF">ANI02nite_31450</name>
</gene>
<sequence length="90" mass="10254">MIATLIIVFDECLDLPFEISRQIIMLKKHSVLERLMPTLDFSLCLRVVRSPTHMIHGLLTEPFCEFVSNITGTVIGEQSRSVFYCGLIEP</sequence>
<accession>A0A511XEE7</accession>
<protein>
    <submittedName>
        <fullName evidence="1">Uncharacterized protein</fullName>
    </submittedName>
</protein>
<name>A0A511XEE7_9PROT</name>
<evidence type="ECO:0000313" key="1">
    <source>
        <dbReference type="EMBL" id="GEN61261.1"/>
    </source>
</evidence>
<evidence type="ECO:0000313" key="2">
    <source>
        <dbReference type="Proteomes" id="UP000321635"/>
    </source>
</evidence>
<proteinExistence type="predicted"/>
<reference evidence="1 2" key="1">
    <citation type="submission" date="2019-07" db="EMBL/GenBank/DDBJ databases">
        <title>Whole genome shotgun sequence of Acetobacter nitrogenifigens NBRC 105050.</title>
        <authorList>
            <person name="Hosoyama A."/>
            <person name="Uohara A."/>
            <person name="Ohji S."/>
            <person name="Ichikawa N."/>
        </authorList>
    </citation>
    <scope>NUCLEOTIDE SEQUENCE [LARGE SCALE GENOMIC DNA]</scope>
    <source>
        <strain evidence="1 2">NBRC 105050</strain>
    </source>
</reference>
<comment type="caution">
    <text evidence="1">The sequence shown here is derived from an EMBL/GenBank/DDBJ whole genome shotgun (WGS) entry which is preliminary data.</text>
</comment>